<feature type="region of interest" description="Disordered" evidence="1">
    <location>
        <begin position="62"/>
        <end position="81"/>
    </location>
</feature>
<reference evidence="3" key="1">
    <citation type="submission" date="2023-01" db="EMBL/GenBank/DDBJ databases">
        <title>Whole genome sequence of Paucibacter sp. S2-9 isolated from pond sediment.</title>
        <authorList>
            <person name="Jung J.Y."/>
        </authorList>
    </citation>
    <scope>NUCLEOTIDE SEQUENCE</scope>
    <source>
        <strain evidence="3">S2-9</strain>
    </source>
</reference>
<proteinExistence type="predicted"/>
<dbReference type="KEGG" id="pais:PFX98_09620"/>
<evidence type="ECO:0000256" key="1">
    <source>
        <dbReference type="SAM" id="MobiDB-lite"/>
    </source>
</evidence>
<dbReference type="PANTHER" id="PTHR43606:SF2">
    <property type="entry name" value="ALKALINE PHOSPHATASE FAMILY PROTEIN (AFU_ORTHOLOGUE AFUA_5G03860)"/>
    <property type="match status" value="1"/>
</dbReference>
<keyword evidence="4" id="KW-1185">Reference proteome</keyword>
<organism evidence="3 4">
    <name type="scientific">Paucibacter sediminis</name>
    <dbReference type="NCBI Taxonomy" id="3019553"/>
    <lineage>
        <taxon>Bacteria</taxon>
        <taxon>Pseudomonadati</taxon>
        <taxon>Pseudomonadota</taxon>
        <taxon>Betaproteobacteria</taxon>
        <taxon>Burkholderiales</taxon>
        <taxon>Sphaerotilaceae</taxon>
        <taxon>Roseateles</taxon>
    </lineage>
</organism>
<gene>
    <name evidence="3" type="ORF">PFX98_09620</name>
</gene>
<dbReference type="Pfam" id="PF09423">
    <property type="entry name" value="PhoD"/>
    <property type="match status" value="1"/>
</dbReference>
<dbReference type="AlphaFoldDB" id="A0AA95NM60"/>
<dbReference type="RefSeq" id="WP_285234980.1">
    <property type="nucleotide sequence ID" value="NZ_CP116346.1"/>
</dbReference>
<dbReference type="Proteomes" id="UP001177769">
    <property type="component" value="Chromosome"/>
</dbReference>
<sequence>MRESKSVLCAHAPWHRVERAPDPDGIHMQLLTALKPEQGWPRLWAWVPVRWRGGERFERLTSAPPHTESFHAEPGSSPGEPLRHALALRHFPAGPDTGLLCLFIYLDPRADAEEGGNGAALADLRVEDLNLAIDELLLRQPALPDWAHAFVPSPSSETEGGALSLLLAACQYPPGMLDVSRGAERDPALASPADAAMARLVAFCRQHPDGRKVSLLLIAGDEIYADASGGLADPSTSAERYARPYQHFKAGLARYLPPTLARIVHAPDDHEVQDNCEPCLLPDGSHDPGEYTASARAAAWQYRWEPDGQRERQGSAERFWHSFDWRGAAFFIADSRLEREPRTVARVAEAQMIGLAQRQAFSAWLTASAGRPRFVLSGALLLPRRRSSAAHVSGSLRSDAWCGFPASQQWLLAELWRQRASGVVFLSGDEHRSGHVSAEIRRADGQGPSLRLHSIHSSALYAPWPFAITDPEEFAAPEVFGIDAATGAVPQQLPSAELLCCEVGEWQDHPGDGFAWLRVSEGGTRLELRYDKAGAGALHAVTPMRGADAVLELG</sequence>
<feature type="domain" description="PhoD-like phosphatase metallophosphatase" evidence="2">
    <location>
        <begin position="212"/>
        <end position="436"/>
    </location>
</feature>
<accession>A0AA95NM60</accession>
<dbReference type="InterPro" id="IPR038607">
    <property type="entry name" value="PhoD-like_sf"/>
</dbReference>
<evidence type="ECO:0000259" key="2">
    <source>
        <dbReference type="Pfam" id="PF09423"/>
    </source>
</evidence>
<dbReference type="PANTHER" id="PTHR43606">
    <property type="entry name" value="PHOSPHATASE, PUTATIVE (AFU_ORTHOLOGUE AFUA_6G08710)-RELATED"/>
    <property type="match status" value="1"/>
</dbReference>
<name>A0AA95NM60_9BURK</name>
<dbReference type="InterPro" id="IPR052900">
    <property type="entry name" value="Phospholipid_Metab_Enz"/>
</dbReference>
<dbReference type="SUPFAM" id="SSF56300">
    <property type="entry name" value="Metallo-dependent phosphatases"/>
    <property type="match status" value="1"/>
</dbReference>
<protein>
    <submittedName>
        <fullName evidence="3">Alkaline phosphatase D family protein</fullName>
    </submittedName>
</protein>
<dbReference type="InterPro" id="IPR018946">
    <property type="entry name" value="PhoD-like_MPP"/>
</dbReference>
<evidence type="ECO:0000313" key="4">
    <source>
        <dbReference type="Proteomes" id="UP001177769"/>
    </source>
</evidence>
<dbReference type="EMBL" id="CP116346">
    <property type="protein sequence ID" value="WIT13861.1"/>
    <property type="molecule type" value="Genomic_DNA"/>
</dbReference>
<dbReference type="InterPro" id="IPR029052">
    <property type="entry name" value="Metallo-depent_PP-like"/>
</dbReference>
<dbReference type="Gene3D" id="3.60.21.70">
    <property type="entry name" value="PhoD-like phosphatase"/>
    <property type="match status" value="1"/>
</dbReference>
<evidence type="ECO:0000313" key="3">
    <source>
        <dbReference type="EMBL" id="WIT13861.1"/>
    </source>
</evidence>